<name>A0A2S1YLH5_9FLAO</name>
<dbReference type="EMBL" id="CP029255">
    <property type="protein sequence ID" value="AWK04892.1"/>
    <property type="molecule type" value="Genomic_DNA"/>
</dbReference>
<proteinExistence type="predicted"/>
<accession>A0A2S1YLH5</accession>
<dbReference type="OrthoDB" id="1187902at2"/>
<keyword evidence="2" id="KW-1185">Reference proteome</keyword>
<dbReference type="KEGG" id="fcr:HYN56_11895"/>
<dbReference type="RefSeq" id="WP_109192370.1">
    <property type="nucleotide sequence ID" value="NZ_CP029255.1"/>
</dbReference>
<evidence type="ECO:0000313" key="1">
    <source>
        <dbReference type="EMBL" id="AWK04892.1"/>
    </source>
</evidence>
<sequence length="235" mass="27110">MKANLFILLFCVQFSFSQNTDHLNTVLKQLKLQEKQINVQLFTEKILPYDKSKSVLVVPKYATDIEEGSFTLDAYILVVDNATGKIISKCVELNAWTSDALILTSITIDTGLYHLNKSTRAFGVRVDYRTQSQPNPYSETNLSLYTVNKNVLKPVLHNYNIYRYRGEWDMKCNGEFEDNDSTIDIDKLQTNNFNNLIVKTKITKTKNTFKNEDCVSKETIKKETTKLIFNGKEYK</sequence>
<gene>
    <name evidence="1" type="ORF">HYN56_11895</name>
</gene>
<reference evidence="1 2" key="1">
    <citation type="submission" date="2018-05" db="EMBL/GenBank/DDBJ databases">
        <title>Genome sequencing of Flavobacterium sp. HYN0056.</title>
        <authorList>
            <person name="Yi H."/>
            <person name="Baek C."/>
        </authorList>
    </citation>
    <scope>NUCLEOTIDE SEQUENCE [LARGE SCALE GENOMIC DNA]</scope>
    <source>
        <strain evidence="1 2">HYN0056</strain>
    </source>
</reference>
<protein>
    <submittedName>
        <fullName evidence="1">Uncharacterized protein</fullName>
    </submittedName>
</protein>
<organism evidence="1 2">
    <name type="scientific">Flavobacterium crocinum</name>
    <dbReference type="NCBI Taxonomy" id="2183896"/>
    <lineage>
        <taxon>Bacteria</taxon>
        <taxon>Pseudomonadati</taxon>
        <taxon>Bacteroidota</taxon>
        <taxon>Flavobacteriia</taxon>
        <taxon>Flavobacteriales</taxon>
        <taxon>Flavobacteriaceae</taxon>
        <taxon>Flavobacterium</taxon>
    </lineage>
</organism>
<evidence type="ECO:0000313" key="2">
    <source>
        <dbReference type="Proteomes" id="UP000245250"/>
    </source>
</evidence>
<dbReference type="Proteomes" id="UP000245250">
    <property type="component" value="Chromosome"/>
</dbReference>
<dbReference type="AlphaFoldDB" id="A0A2S1YLH5"/>